<feature type="transmembrane region" description="Helical" evidence="1">
    <location>
        <begin position="139"/>
        <end position="160"/>
    </location>
</feature>
<dbReference type="InterPro" id="IPR037185">
    <property type="entry name" value="EmrE-like"/>
</dbReference>
<keyword evidence="1" id="KW-0472">Membrane</keyword>
<feature type="domain" description="EamA" evidence="2">
    <location>
        <begin position="4"/>
        <end position="133"/>
    </location>
</feature>
<evidence type="ECO:0000256" key="1">
    <source>
        <dbReference type="SAM" id="Phobius"/>
    </source>
</evidence>
<feature type="transmembrane region" description="Helical" evidence="1">
    <location>
        <begin position="238"/>
        <end position="256"/>
    </location>
</feature>
<keyword evidence="4" id="KW-1185">Reference proteome</keyword>
<dbReference type="AlphaFoldDB" id="A0A1M5ADV1"/>
<evidence type="ECO:0000313" key="4">
    <source>
        <dbReference type="Proteomes" id="UP000184048"/>
    </source>
</evidence>
<evidence type="ECO:0000259" key="2">
    <source>
        <dbReference type="Pfam" id="PF00892"/>
    </source>
</evidence>
<feature type="domain" description="EamA" evidence="2">
    <location>
        <begin position="141"/>
        <end position="277"/>
    </location>
</feature>
<protein>
    <submittedName>
        <fullName evidence="3">Permease of the drug/metabolite transporter (DMT) superfamily</fullName>
    </submittedName>
</protein>
<keyword evidence="1" id="KW-0812">Transmembrane</keyword>
<dbReference type="OrthoDB" id="9150437at2"/>
<accession>A0A1M5ADV1</accession>
<dbReference type="EMBL" id="FQUU01000008">
    <property type="protein sequence ID" value="SHF28307.1"/>
    <property type="molecule type" value="Genomic_DNA"/>
</dbReference>
<keyword evidence="1" id="KW-1133">Transmembrane helix</keyword>
<dbReference type="PANTHER" id="PTHR22911">
    <property type="entry name" value="ACYL-MALONYL CONDENSING ENZYME-RELATED"/>
    <property type="match status" value="1"/>
</dbReference>
<organism evidence="3 4">
    <name type="scientific">Flavisolibacter ginsengisoli DSM 18119</name>
    <dbReference type="NCBI Taxonomy" id="1121884"/>
    <lineage>
        <taxon>Bacteria</taxon>
        <taxon>Pseudomonadati</taxon>
        <taxon>Bacteroidota</taxon>
        <taxon>Chitinophagia</taxon>
        <taxon>Chitinophagales</taxon>
        <taxon>Chitinophagaceae</taxon>
        <taxon>Flavisolibacter</taxon>
    </lineage>
</organism>
<feature type="transmembrane region" description="Helical" evidence="1">
    <location>
        <begin position="62"/>
        <end position="82"/>
    </location>
</feature>
<reference evidence="3 4" key="1">
    <citation type="submission" date="2016-11" db="EMBL/GenBank/DDBJ databases">
        <authorList>
            <person name="Jaros S."/>
            <person name="Januszkiewicz K."/>
            <person name="Wedrychowicz H."/>
        </authorList>
    </citation>
    <scope>NUCLEOTIDE SEQUENCE [LARGE SCALE GENOMIC DNA]</scope>
    <source>
        <strain evidence="3 4">DSM 18119</strain>
    </source>
</reference>
<evidence type="ECO:0000313" key="3">
    <source>
        <dbReference type="EMBL" id="SHF28307.1"/>
    </source>
</evidence>
<feature type="transmembrane region" description="Helical" evidence="1">
    <location>
        <begin position="88"/>
        <end position="109"/>
    </location>
</feature>
<dbReference type="PANTHER" id="PTHR22911:SF79">
    <property type="entry name" value="MOBA-LIKE NTP TRANSFERASE DOMAIN-CONTAINING PROTEIN"/>
    <property type="match status" value="1"/>
</dbReference>
<dbReference type="Pfam" id="PF00892">
    <property type="entry name" value="EamA"/>
    <property type="match status" value="2"/>
</dbReference>
<name>A0A1M5ADV1_9BACT</name>
<dbReference type="Proteomes" id="UP000184048">
    <property type="component" value="Unassembled WGS sequence"/>
</dbReference>
<dbReference type="STRING" id="1121884.SAMN02745131_02243"/>
<feature type="transmembrane region" description="Helical" evidence="1">
    <location>
        <begin position="172"/>
        <end position="195"/>
    </location>
</feature>
<feature type="transmembrane region" description="Helical" evidence="1">
    <location>
        <begin position="116"/>
        <end position="133"/>
    </location>
</feature>
<feature type="transmembrane region" description="Helical" evidence="1">
    <location>
        <begin position="32"/>
        <end position="50"/>
    </location>
</feature>
<dbReference type="RefSeq" id="WP_072835419.1">
    <property type="nucleotide sequence ID" value="NZ_FQUU01000008.1"/>
</dbReference>
<dbReference type="SUPFAM" id="SSF103481">
    <property type="entry name" value="Multidrug resistance efflux transporter EmrE"/>
    <property type="match status" value="2"/>
</dbReference>
<dbReference type="InterPro" id="IPR000620">
    <property type="entry name" value="EamA_dom"/>
</dbReference>
<proteinExistence type="predicted"/>
<dbReference type="GO" id="GO:0016020">
    <property type="term" value="C:membrane"/>
    <property type="evidence" value="ECO:0007669"/>
    <property type="project" value="InterPro"/>
</dbReference>
<feature type="transmembrane region" description="Helical" evidence="1">
    <location>
        <begin position="262"/>
        <end position="285"/>
    </location>
</feature>
<feature type="transmembrane region" description="Helical" evidence="1">
    <location>
        <begin position="207"/>
        <end position="226"/>
    </location>
</feature>
<gene>
    <name evidence="3" type="ORF">SAMN02745131_02243</name>
</gene>
<sequence length="295" mass="33761">MRKALLQLHTAVFLWGFTGVLGRVITLDQTWLVWYRLLITTVSLWVLYFFMNKIKKLPSRSIFLISCIGFIQALHWVCFYGSIKYANITIALTTLSTSALLASVIEPLLLRKRFDTIEIFLGLFAIAGIVIIYNTHVQFSVGIIIGLLSALLTVLVSVLNKKIVDQYAPDQITLYQLTGGFAGLSLLLPAYQYFFPEQHHIPVAMDWLWLVLLSWVCTIMTFFLYIRSLKKISAFTMNLTLTLEPVYGILLAFVIYHENEKLSKWFYVGFGLIALAVAFHMIHLLRYTRLKSSSN</sequence>